<dbReference type="FunFam" id="1.10.420.10:FF:000001">
    <property type="entry name" value="Peroxidase"/>
    <property type="match status" value="1"/>
</dbReference>
<comment type="cofactor">
    <cofactor evidence="13 16">
        <name>Ca(2+)</name>
        <dbReference type="ChEBI" id="CHEBI:29108"/>
    </cofactor>
    <text evidence="13 16">Binds 2 calcium ions per subunit.</text>
</comment>
<dbReference type="InterPro" id="IPR019793">
    <property type="entry name" value="Peroxidases_heam-ligand_BS"/>
</dbReference>
<organism evidence="19 20">
    <name type="scientific">Helianthus annuus</name>
    <name type="common">Common sunflower</name>
    <dbReference type="NCBI Taxonomy" id="4232"/>
    <lineage>
        <taxon>Eukaryota</taxon>
        <taxon>Viridiplantae</taxon>
        <taxon>Streptophyta</taxon>
        <taxon>Embryophyta</taxon>
        <taxon>Tracheophyta</taxon>
        <taxon>Spermatophyta</taxon>
        <taxon>Magnoliopsida</taxon>
        <taxon>eudicotyledons</taxon>
        <taxon>Gunneridae</taxon>
        <taxon>Pentapetalae</taxon>
        <taxon>asterids</taxon>
        <taxon>campanulids</taxon>
        <taxon>Asterales</taxon>
        <taxon>Asteraceae</taxon>
        <taxon>Asteroideae</taxon>
        <taxon>Heliantheae alliance</taxon>
        <taxon>Heliantheae</taxon>
        <taxon>Helianthus</taxon>
    </lineage>
</organism>
<evidence type="ECO:0000256" key="2">
    <source>
        <dbReference type="ARBA" id="ARBA00006873"/>
    </source>
</evidence>
<dbReference type="Pfam" id="PF00141">
    <property type="entry name" value="peroxidase"/>
    <property type="match status" value="1"/>
</dbReference>
<dbReference type="GO" id="GO:0020037">
    <property type="term" value="F:heme binding"/>
    <property type="evidence" value="ECO:0007669"/>
    <property type="project" value="UniProtKB-UniRule"/>
</dbReference>
<feature type="binding site" evidence="13">
    <location>
        <position position="232"/>
    </location>
    <ligand>
        <name>Ca(2+)</name>
        <dbReference type="ChEBI" id="CHEBI:29108"/>
        <label>2</label>
    </ligand>
</feature>
<evidence type="ECO:0000256" key="3">
    <source>
        <dbReference type="ARBA" id="ARBA00012313"/>
    </source>
</evidence>
<feature type="site" description="Transition state stabilizer" evidence="14">
    <location>
        <position position="65"/>
    </location>
</feature>
<feature type="disulfide bond" evidence="15">
    <location>
        <begin position="38"/>
        <end position="114"/>
    </location>
</feature>
<dbReference type="GO" id="GO:0140825">
    <property type="term" value="F:lactoperoxidase activity"/>
    <property type="evidence" value="ECO:0007669"/>
    <property type="project" value="UniProtKB-EC"/>
</dbReference>
<dbReference type="Gene3D" id="1.10.420.10">
    <property type="entry name" value="Peroxidase, domain 2"/>
    <property type="match status" value="1"/>
</dbReference>
<dbReference type="EC" id="1.11.1.7" evidence="3 16"/>
<proteinExistence type="inferred from homology"/>
<reference evidence="18" key="3">
    <citation type="submission" date="2020-06" db="EMBL/GenBank/DDBJ databases">
        <title>Helianthus annuus Genome sequencing and assembly Release 2.</title>
        <authorList>
            <person name="Gouzy J."/>
            <person name="Langlade N."/>
            <person name="Munos S."/>
        </authorList>
    </citation>
    <scope>NUCLEOTIDE SEQUENCE</scope>
    <source>
        <tissue evidence="18">Leaves</tissue>
    </source>
</reference>
<keyword evidence="6 13" id="KW-0479">Metal-binding</keyword>
<dbReference type="PRINTS" id="PR00458">
    <property type="entry name" value="PEROXIDASE"/>
</dbReference>
<feature type="binding site" evidence="13">
    <location>
        <position position="240"/>
    </location>
    <ligand>
        <name>Ca(2+)</name>
        <dbReference type="ChEBI" id="CHEBI:29108"/>
        <label>2</label>
    </ligand>
</feature>
<feature type="binding site" evidence="13">
    <location>
        <position position="185"/>
    </location>
    <ligand>
        <name>Ca(2+)</name>
        <dbReference type="ChEBI" id="CHEBI:29108"/>
        <label>2</label>
    </ligand>
</feature>
<dbReference type="AlphaFoldDB" id="A0A251RSD2"/>
<evidence type="ECO:0000256" key="9">
    <source>
        <dbReference type="ARBA" id="ARBA00023004"/>
    </source>
</evidence>
<evidence type="ECO:0000256" key="14">
    <source>
        <dbReference type="PIRSR" id="PIRSR600823-4"/>
    </source>
</evidence>
<dbReference type="GO" id="GO:0006979">
    <property type="term" value="P:response to oxidative stress"/>
    <property type="evidence" value="ECO:0007669"/>
    <property type="project" value="UniProtKB-UniRule"/>
</dbReference>
<dbReference type="InterPro" id="IPR010255">
    <property type="entry name" value="Haem_peroxidase_sf"/>
</dbReference>
<comment type="subcellular location">
    <subcellularLocation>
        <location evidence="16">Secreted</location>
    </subcellularLocation>
</comment>
<dbReference type="GO" id="GO:0004601">
    <property type="term" value="F:peroxidase activity"/>
    <property type="evidence" value="ECO:0000318"/>
    <property type="project" value="GO_Central"/>
</dbReference>
<dbReference type="PANTHER" id="PTHR31388">
    <property type="entry name" value="PEROXIDASE 72-RELATED"/>
    <property type="match status" value="1"/>
</dbReference>
<keyword evidence="20" id="KW-1185">Reference proteome</keyword>
<evidence type="ECO:0000256" key="7">
    <source>
        <dbReference type="ARBA" id="ARBA00022837"/>
    </source>
</evidence>
<feature type="domain" description="Plant heme peroxidase family profile" evidence="17">
    <location>
        <begin position="28"/>
        <end position="294"/>
    </location>
</feature>
<dbReference type="Gene3D" id="1.10.520.10">
    <property type="match status" value="1"/>
</dbReference>
<feature type="disulfide bond" evidence="15">
    <location>
        <begin position="191"/>
        <end position="217"/>
    </location>
</feature>
<feature type="binding site" evidence="13">
    <location>
        <position position="75"/>
    </location>
    <ligand>
        <name>Ca(2+)</name>
        <dbReference type="ChEBI" id="CHEBI:29108"/>
        <label>1</label>
    </ligand>
</feature>
<evidence type="ECO:0000256" key="12">
    <source>
        <dbReference type="PIRSR" id="PIRSR600823-2"/>
    </source>
</evidence>
<feature type="binding site" evidence="13">
    <location>
        <position position="88"/>
    </location>
    <ligand>
        <name>Ca(2+)</name>
        <dbReference type="ChEBI" id="CHEBI:29108"/>
        <label>1</label>
    </ligand>
</feature>
<feature type="binding site" evidence="13">
    <location>
        <position position="73"/>
    </location>
    <ligand>
        <name>Ca(2+)</name>
        <dbReference type="ChEBI" id="CHEBI:29108"/>
        <label>1</label>
    </ligand>
</feature>
<evidence type="ECO:0000313" key="18">
    <source>
        <dbReference type="EMBL" id="KAF5757262.1"/>
    </source>
</evidence>
<dbReference type="InterPro" id="IPR033905">
    <property type="entry name" value="Secretory_peroxidase"/>
</dbReference>
<evidence type="ECO:0000256" key="15">
    <source>
        <dbReference type="PIRSR" id="PIRSR600823-5"/>
    </source>
</evidence>
<dbReference type="Proteomes" id="UP000215914">
    <property type="component" value="Chromosome 17"/>
</dbReference>
<dbReference type="GO" id="GO:0009505">
    <property type="term" value="C:plant-type cell wall"/>
    <property type="evidence" value="ECO:0000318"/>
    <property type="project" value="GO_Central"/>
</dbReference>
<feature type="binding site" evidence="13">
    <location>
        <position position="235"/>
    </location>
    <ligand>
        <name>Ca(2+)</name>
        <dbReference type="ChEBI" id="CHEBI:29108"/>
        <label>2</label>
    </ligand>
</feature>
<dbReference type="InterPro" id="IPR019794">
    <property type="entry name" value="Peroxidases_AS"/>
</dbReference>
<evidence type="ECO:0000256" key="16">
    <source>
        <dbReference type="RuleBase" id="RU362060"/>
    </source>
</evidence>
<dbReference type="SUPFAM" id="SSF48113">
    <property type="entry name" value="Heme-dependent peroxidases"/>
    <property type="match status" value="1"/>
</dbReference>
<keyword evidence="4 16" id="KW-0575">Peroxidase</keyword>
<evidence type="ECO:0000256" key="1">
    <source>
        <dbReference type="ARBA" id="ARBA00000189"/>
    </source>
</evidence>
<dbReference type="PROSITE" id="PS00436">
    <property type="entry name" value="PEROXIDASE_2"/>
    <property type="match status" value="1"/>
</dbReference>
<dbReference type="STRING" id="4232.A0A251RSD2"/>
<reference evidence="19" key="2">
    <citation type="submission" date="2017-02" db="EMBL/GenBank/DDBJ databases">
        <title>Sunflower complete genome.</title>
        <authorList>
            <person name="Langlade N."/>
            <person name="Munos S."/>
        </authorList>
    </citation>
    <scope>NUCLEOTIDE SEQUENCE [LARGE SCALE GENOMIC DNA]</scope>
    <source>
        <tissue evidence="19">Leaves</tissue>
    </source>
</reference>
<dbReference type="InterPro" id="IPR000823">
    <property type="entry name" value="Peroxidase_pln"/>
</dbReference>
<evidence type="ECO:0000256" key="4">
    <source>
        <dbReference type="ARBA" id="ARBA00022559"/>
    </source>
</evidence>
<evidence type="ECO:0000256" key="8">
    <source>
        <dbReference type="ARBA" id="ARBA00023002"/>
    </source>
</evidence>
<feature type="binding site" evidence="12">
    <location>
        <position position="154"/>
    </location>
    <ligand>
        <name>substrate</name>
    </ligand>
</feature>
<comment type="cofactor">
    <cofactor evidence="13 16">
        <name>heme b</name>
        <dbReference type="ChEBI" id="CHEBI:60344"/>
    </cofactor>
    <text evidence="13 16">Binds 1 heme b (iron(II)-protoporphyrin IX) group per subunit.</text>
</comment>
<gene>
    <name evidence="19" type="ORF">HannXRQ_Chr17g0561141</name>
    <name evidence="18" type="ORF">HanXRQr2_Chr17g0824561</name>
</gene>
<keyword evidence="8 16" id="KW-0560">Oxidoreductase</keyword>
<feature type="binding site" evidence="13">
    <location>
        <position position="70"/>
    </location>
    <ligand>
        <name>Ca(2+)</name>
        <dbReference type="ChEBI" id="CHEBI:29108"/>
        <label>1</label>
    </ligand>
</feature>
<dbReference type="Gramene" id="mRNA:HanXRQr2_Chr17g0824561">
    <property type="protein sequence ID" value="mRNA:HanXRQr2_Chr17g0824561"/>
    <property type="gene ID" value="HanXRQr2_Chr17g0824561"/>
</dbReference>
<evidence type="ECO:0000313" key="20">
    <source>
        <dbReference type="Proteomes" id="UP000215914"/>
    </source>
</evidence>
<dbReference type="PROSITE" id="PS00435">
    <property type="entry name" value="PEROXIDASE_1"/>
    <property type="match status" value="1"/>
</dbReference>
<keyword evidence="5 16" id="KW-0349">Heme</keyword>
<dbReference type="InterPro" id="IPR002016">
    <property type="entry name" value="Haem_peroxidase"/>
</dbReference>
<dbReference type="GO" id="GO:0046872">
    <property type="term" value="F:metal ion binding"/>
    <property type="evidence" value="ECO:0007669"/>
    <property type="project" value="UniProtKB-UniRule"/>
</dbReference>
<keyword evidence="16" id="KW-0964">Secreted</keyword>
<evidence type="ECO:0000313" key="19">
    <source>
        <dbReference type="EMBL" id="OTF87378.1"/>
    </source>
</evidence>
<feature type="binding site" evidence="13">
    <location>
        <position position="77"/>
    </location>
    <ligand>
        <name>Ca(2+)</name>
        <dbReference type="ChEBI" id="CHEBI:29108"/>
        <label>1</label>
    </ligand>
</feature>
<dbReference type="PRINTS" id="PR00461">
    <property type="entry name" value="PLPEROXIDASE"/>
</dbReference>
<dbReference type="PROSITE" id="PS50873">
    <property type="entry name" value="PEROXIDASE_4"/>
    <property type="match status" value="1"/>
</dbReference>
<reference evidence="18 20" key="1">
    <citation type="journal article" date="2017" name="Nature">
        <title>The sunflower genome provides insights into oil metabolism, flowering and Asterid evolution.</title>
        <authorList>
            <person name="Badouin H."/>
            <person name="Gouzy J."/>
            <person name="Grassa C.J."/>
            <person name="Murat F."/>
            <person name="Staton S.E."/>
            <person name="Cottret L."/>
            <person name="Lelandais-Briere C."/>
            <person name="Owens G.L."/>
            <person name="Carrere S."/>
            <person name="Mayjonade B."/>
            <person name="Legrand L."/>
            <person name="Gill N."/>
            <person name="Kane N.C."/>
            <person name="Bowers J.E."/>
            <person name="Hubner S."/>
            <person name="Bellec A."/>
            <person name="Berard A."/>
            <person name="Berges H."/>
            <person name="Blanchet N."/>
            <person name="Boniface M.C."/>
            <person name="Brunel D."/>
            <person name="Catrice O."/>
            <person name="Chaidir N."/>
            <person name="Claudel C."/>
            <person name="Donnadieu C."/>
            <person name="Faraut T."/>
            <person name="Fievet G."/>
            <person name="Helmstetter N."/>
            <person name="King M."/>
            <person name="Knapp S.J."/>
            <person name="Lai Z."/>
            <person name="Le Paslier M.C."/>
            <person name="Lippi Y."/>
            <person name="Lorenzon L."/>
            <person name="Mandel J.R."/>
            <person name="Marage G."/>
            <person name="Marchand G."/>
            <person name="Marquand E."/>
            <person name="Bret-Mestries E."/>
            <person name="Morien E."/>
            <person name="Nambeesan S."/>
            <person name="Nguyen T."/>
            <person name="Pegot-Espagnet P."/>
            <person name="Pouilly N."/>
            <person name="Raftis F."/>
            <person name="Sallet E."/>
            <person name="Schiex T."/>
            <person name="Thomas J."/>
            <person name="Vandecasteele C."/>
            <person name="Vares D."/>
            <person name="Vear F."/>
            <person name="Vautrin S."/>
            <person name="Crespi M."/>
            <person name="Mangin B."/>
            <person name="Burke J.M."/>
            <person name="Salse J."/>
            <person name="Munos S."/>
            <person name="Vincourt P."/>
            <person name="Rieseberg L.H."/>
            <person name="Langlade N.B."/>
        </authorList>
    </citation>
    <scope>NUCLEOTIDE SEQUENCE [LARGE SCALE GENOMIC DNA]</scope>
    <source>
        <strain evidence="20">cv. SF193</strain>
        <tissue evidence="18">Leaves</tissue>
    </source>
</reference>
<comment type="function">
    <text evidence="16">Removal of H(2)O(2), oxidation of toxic reductants, biosynthesis and degradation of lignin, suberization, auxin catabolism, response to environmental stresses such as wounding, pathogen attack and oxidative stress.</text>
</comment>
<dbReference type="PANTHER" id="PTHR31388:SF215">
    <property type="entry name" value="PEROXIDASE"/>
    <property type="match status" value="1"/>
</dbReference>
<comment type="catalytic activity">
    <reaction evidence="1 16">
        <text>2 a phenolic donor + H2O2 = 2 a phenolic radical donor + 2 H2O</text>
        <dbReference type="Rhea" id="RHEA:56136"/>
        <dbReference type="ChEBI" id="CHEBI:15377"/>
        <dbReference type="ChEBI" id="CHEBI:16240"/>
        <dbReference type="ChEBI" id="CHEBI:139520"/>
        <dbReference type="ChEBI" id="CHEBI:139521"/>
        <dbReference type="EC" id="1.11.1.7"/>
    </reaction>
</comment>
<feature type="active site" description="Proton acceptor" evidence="11">
    <location>
        <position position="69"/>
    </location>
</feature>
<keyword evidence="7 13" id="KW-0106">Calcium</keyword>
<feature type="disulfide bond" evidence="15">
    <location>
        <begin position="71"/>
        <end position="76"/>
    </location>
</feature>
<comment type="similarity">
    <text evidence="16">Belongs to the peroxidase family. Classical plant (class III) peroxidase subfamily.</text>
</comment>
<comment type="similarity">
    <text evidence="2">Belongs to the peroxidase family. Ascorbate peroxidase subfamily.</text>
</comment>
<protein>
    <recommendedName>
        <fullName evidence="3 16">Peroxidase</fullName>
        <ecNumber evidence="3 16">1.11.1.7</ecNumber>
    </recommendedName>
</protein>
<feature type="binding site" evidence="13">
    <location>
        <position position="79"/>
    </location>
    <ligand>
        <name>Ca(2+)</name>
        <dbReference type="ChEBI" id="CHEBI:29108"/>
        <label>1</label>
    </ligand>
</feature>
<dbReference type="InParanoid" id="A0A251RSD2"/>
<dbReference type="EMBL" id="CM007906">
    <property type="protein sequence ID" value="OTF87378.1"/>
    <property type="molecule type" value="Genomic_DNA"/>
</dbReference>
<evidence type="ECO:0000256" key="13">
    <source>
        <dbReference type="PIRSR" id="PIRSR600823-3"/>
    </source>
</evidence>
<evidence type="ECO:0000256" key="6">
    <source>
        <dbReference type="ARBA" id="ARBA00022723"/>
    </source>
</evidence>
<dbReference type="GO" id="GO:0005576">
    <property type="term" value="C:extracellular region"/>
    <property type="evidence" value="ECO:0007669"/>
    <property type="project" value="UniProtKB-SubCell"/>
</dbReference>
<evidence type="ECO:0000259" key="17">
    <source>
        <dbReference type="PROSITE" id="PS50873"/>
    </source>
</evidence>
<feature type="binding site" description="axial binding residue" evidence="13">
    <location>
        <position position="184"/>
    </location>
    <ligand>
        <name>heme b</name>
        <dbReference type="ChEBI" id="CHEBI:60344"/>
    </ligand>
    <ligandPart>
        <name>Fe</name>
        <dbReference type="ChEBI" id="CHEBI:18248"/>
    </ligandPart>
</feature>
<evidence type="ECO:0000256" key="11">
    <source>
        <dbReference type="PIRSR" id="PIRSR600823-1"/>
    </source>
</evidence>
<keyword evidence="10 15" id="KW-1015">Disulfide bond</keyword>
<dbReference type="GO" id="GO:0042744">
    <property type="term" value="P:hydrogen peroxide catabolic process"/>
    <property type="evidence" value="ECO:0007669"/>
    <property type="project" value="UniProtKB-KW"/>
</dbReference>
<sequence>MGSYKYMETILIPAFILLLSLNYVMPCNLTVNFYDKTCPKALASIKRSVWAAVASNPRNAALLVRLHFHDCFVQGCDASLLLEGAGSEKASPANDGVLGYEVIDAVKAAVERVCPGVVSCADILAVAARDATVAGSIMDSKTWKKRSEAITDLPRGNMNLNQLIDNFRRKGLNAREMVALSGSHTIGQARCVRFRGRIYNSSLNIDAAFNSSLTESCPPTAPNGDSNLQPLDLVTPNRFDNNYFKNLVSNKGLLISDQVLFNRDSTDSIVTEYVNNPSTFDSDFAAAMIKMGEMMSLLVLMEL</sequence>
<name>A0A251RSD2_HELAN</name>
<keyword evidence="9 13" id="KW-0408">Iron</keyword>
<evidence type="ECO:0000256" key="5">
    <source>
        <dbReference type="ARBA" id="ARBA00022617"/>
    </source>
</evidence>
<dbReference type="CDD" id="cd00693">
    <property type="entry name" value="secretory_peroxidase"/>
    <property type="match status" value="1"/>
</dbReference>
<evidence type="ECO:0000256" key="10">
    <source>
        <dbReference type="ARBA" id="ARBA00023157"/>
    </source>
</evidence>
<dbReference type="EMBL" id="MNCJ02000332">
    <property type="protein sequence ID" value="KAF5757262.1"/>
    <property type="molecule type" value="Genomic_DNA"/>
</dbReference>
<accession>A0A251RSD2</accession>
<keyword evidence="16" id="KW-0376">Hydrogen peroxide</keyword>